<dbReference type="Pfam" id="PF07238">
    <property type="entry name" value="PilZ"/>
    <property type="match status" value="1"/>
</dbReference>
<organism evidence="2 3">
    <name type="scientific">Candidatus Desulfatibia vada</name>
    <dbReference type="NCBI Taxonomy" id="2841696"/>
    <lineage>
        <taxon>Bacteria</taxon>
        <taxon>Pseudomonadati</taxon>
        <taxon>Thermodesulfobacteriota</taxon>
        <taxon>Desulfobacteria</taxon>
        <taxon>Desulfobacterales</taxon>
        <taxon>Desulfobacterales incertae sedis</taxon>
        <taxon>Candidatus Desulfatibia</taxon>
    </lineage>
</organism>
<dbReference type="AlphaFoldDB" id="A0A8J6P668"/>
<comment type="caution">
    <text evidence="2">The sequence shown here is derived from an EMBL/GenBank/DDBJ whole genome shotgun (WGS) entry which is preliminary data.</text>
</comment>
<dbReference type="Proteomes" id="UP000605201">
    <property type="component" value="Unassembled WGS sequence"/>
</dbReference>
<sequence length="114" mass="12689">MTQDDKRLHSRIDVLNLIAYDCMDENGQVVMHGMGRTLNISEGGILLETHIQIEQQYDALLSIGLENDLIDIKGKVVASKPGKVGKFESGIKFLEIGETALSILKLYIKAFKEL</sequence>
<protein>
    <submittedName>
        <fullName evidence="2">PilZ domain-containing protein</fullName>
    </submittedName>
</protein>
<dbReference type="Gene3D" id="2.40.10.220">
    <property type="entry name" value="predicted glycosyltransferase like domains"/>
    <property type="match status" value="1"/>
</dbReference>
<dbReference type="EMBL" id="JACNIG010000309">
    <property type="protein sequence ID" value="MBC8433571.1"/>
    <property type="molecule type" value="Genomic_DNA"/>
</dbReference>
<reference evidence="2 3" key="1">
    <citation type="submission" date="2020-08" db="EMBL/GenBank/DDBJ databases">
        <title>Bridging the membrane lipid divide: bacteria of the FCB group superphylum have the potential to synthesize archaeal ether lipids.</title>
        <authorList>
            <person name="Villanueva L."/>
            <person name="Von Meijenfeldt F.A.B."/>
            <person name="Westbye A.B."/>
            <person name="Yadav S."/>
            <person name="Hopmans E.C."/>
            <person name="Dutilh B.E."/>
            <person name="Sinninghe Damste J.S."/>
        </authorList>
    </citation>
    <scope>NUCLEOTIDE SEQUENCE [LARGE SCALE GENOMIC DNA]</scope>
    <source>
        <strain evidence="2">NIOZ-UU17</strain>
    </source>
</reference>
<evidence type="ECO:0000259" key="1">
    <source>
        <dbReference type="Pfam" id="PF07238"/>
    </source>
</evidence>
<evidence type="ECO:0000313" key="3">
    <source>
        <dbReference type="Proteomes" id="UP000605201"/>
    </source>
</evidence>
<dbReference type="InterPro" id="IPR009875">
    <property type="entry name" value="PilZ_domain"/>
</dbReference>
<name>A0A8J6P668_9BACT</name>
<proteinExistence type="predicted"/>
<dbReference type="GO" id="GO:0035438">
    <property type="term" value="F:cyclic-di-GMP binding"/>
    <property type="evidence" value="ECO:0007669"/>
    <property type="project" value="InterPro"/>
</dbReference>
<feature type="domain" description="PilZ" evidence="1">
    <location>
        <begin position="6"/>
        <end position="108"/>
    </location>
</feature>
<evidence type="ECO:0000313" key="2">
    <source>
        <dbReference type="EMBL" id="MBC8433571.1"/>
    </source>
</evidence>
<accession>A0A8J6P668</accession>
<gene>
    <name evidence="2" type="ORF">H8D96_16815</name>
</gene>